<protein>
    <submittedName>
        <fullName evidence="4">Uncharacterized protein</fullName>
    </submittedName>
</protein>
<dbReference type="EMBL" id="ATMH01008617">
    <property type="protein sequence ID" value="EPY21282.1"/>
    <property type="molecule type" value="Genomic_DNA"/>
</dbReference>
<comment type="caution">
    <text evidence="4">The sequence shown here is derived from an EMBL/GenBank/DDBJ whole genome shotgun (WGS) entry which is preliminary data.</text>
</comment>
<keyword evidence="3" id="KW-0472">Membrane</keyword>
<evidence type="ECO:0000256" key="2">
    <source>
        <dbReference type="PIRSR" id="PIRSR601382-3"/>
    </source>
</evidence>
<accession>S9TSB6</accession>
<keyword evidence="3" id="KW-1133">Transmembrane helix</keyword>
<dbReference type="Gene3D" id="1.50.10.10">
    <property type="match status" value="1"/>
</dbReference>
<dbReference type="SUPFAM" id="SSF48225">
    <property type="entry name" value="Seven-hairpin glycosidases"/>
    <property type="match status" value="1"/>
</dbReference>
<reference evidence="4 5" key="1">
    <citation type="journal article" date="2013" name="PLoS ONE">
        <title>Predicting the Proteins of Angomonas deanei, Strigomonas culicis and Their Respective Endosymbionts Reveals New Aspects of the Trypanosomatidae Family.</title>
        <authorList>
            <person name="Motta M.C."/>
            <person name="Martins A.C."/>
            <person name="de Souza S.S."/>
            <person name="Catta-Preta C.M."/>
            <person name="Silva R."/>
            <person name="Klein C.C."/>
            <person name="de Almeida L.G."/>
            <person name="de Lima Cunha O."/>
            <person name="Ciapina L.P."/>
            <person name="Brocchi M."/>
            <person name="Colabardini A.C."/>
            <person name="de Araujo Lima B."/>
            <person name="Machado C.R."/>
            <person name="de Almeida Soares C.M."/>
            <person name="Probst C.M."/>
            <person name="de Menezes C.B."/>
            <person name="Thompson C.E."/>
            <person name="Bartholomeu D.C."/>
            <person name="Gradia D.F."/>
            <person name="Pavoni D.P."/>
            <person name="Grisard E.C."/>
            <person name="Fantinatti-Garboggini F."/>
            <person name="Marchini F.K."/>
            <person name="Rodrigues-Luiz G.F."/>
            <person name="Wagner G."/>
            <person name="Goldman G.H."/>
            <person name="Fietto J.L."/>
            <person name="Elias M.C."/>
            <person name="Goldman M.H."/>
            <person name="Sagot M.F."/>
            <person name="Pereira M."/>
            <person name="Stoco P.H."/>
            <person name="de Mendonca-Neto R.P."/>
            <person name="Teixeira S.M."/>
            <person name="Maciel T.E."/>
            <person name="de Oliveira Mendes T.A."/>
            <person name="Urmenyi T.P."/>
            <person name="de Souza W."/>
            <person name="Schenkman S."/>
            <person name="de Vasconcelos A.T."/>
        </authorList>
    </citation>
    <scope>NUCLEOTIDE SEQUENCE [LARGE SCALE GENOMIC DNA]</scope>
</reference>
<dbReference type="InterPro" id="IPR036026">
    <property type="entry name" value="Seven-hairpin_glycosidases"/>
</dbReference>
<evidence type="ECO:0000313" key="5">
    <source>
        <dbReference type="Proteomes" id="UP000015354"/>
    </source>
</evidence>
<dbReference type="GO" id="GO:0005975">
    <property type="term" value="P:carbohydrate metabolic process"/>
    <property type="evidence" value="ECO:0007669"/>
    <property type="project" value="InterPro"/>
</dbReference>
<feature type="transmembrane region" description="Helical" evidence="3">
    <location>
        <begin position="20"/>
        <end position="40"/>
    </location>
</feature>
<evidence type="ECO:0000256" key="1">
    <source>
        <dbReference type="ARBA" id="ARBA00007658"/>
    </source>
</evidence>
<keyword evidence="5" id="KW-1185">Reference proteome</keyword>
<evidence type="ECO:0000313" key="4">
    <source>
        <dbReference type="EMBL" id="EPY21282.1"/>
    </source>
</evidence>
<name>S9TSB6_9TRYP</name>
<keyword evidence="3" id="KW-0812">Transmembrane</keyword>
<dbReference type="InterPro" id="IPR001382">
    <property type="entry name" value="Glyco_hydro_47"/>
</dbReference>
<dbReference type="GO" id="GO:0004571">
    <property type="term" value="F:mannosyl-oligosaccharide 1,2-alpha-mannosidase activity"/>
    <property type="evidence" value="ECO:0007669"/>
    <property type="project" value="InterPro"/>
</dbReference>
<dbReference type="InterPro" id="IPR012341">
    <property type="entry name" value="6hp_glycosidase-like_sf"/>
</dbReference>
<dbReference type="GO" id="GO:0016020">
    <property type="term" value="C:membrane"/>
    <property type="evidence" value="ECO:0007669"/>
    <property type="project" value="InterPro"/>
</dbReference>
<organism evidence="4 5">
    <name type="scientific">Strigomonas culicis</name>
    <dbReference type="NCBI Taxonomy" id="28005"/>
    <lineage>
        <taxon>Eukaryota</taxon>
        <taxon>Discoba</taxon>
        <taxon>Euglenozoa</taxon>
        <taxon>Kinetoplastea</taxon>
        <taxon>Metakinetoplastina</taxon>
        <taxon>Trypanosomatida</taxon>
        <taxon>Trypanosomatidae</taxon>
        <taxon>Strigomonadinae</taxon>
        <taxon>Strigomonas</taxon>
    </lineage>
</organism>
<dbReference type="GO" id="GO:0005509">
    <property type="term" value="F:calcium ion binding"/>
    <property type="evidence" value="ECO:0007669"/>
    <property type="project" value="InterPro"/>
</dbReference>
<evidence type="ECO:0000256" key="3">
    <source>
        <dbReference type="SAM" id="Phobius"/>
    </source>
</evidence>
<dbReference type="OrthoDB" id="272853at2759"/>
<dbReference type="AlphaFoldDB" id="S9TSB6"/>
<gene>
    <name evidence="4" type="ORF">STCU_08617</name>
</gene>
<proteinExistence type="inferred from homology"/>
<comment type="similarity">
    <text evidence="1">Belongs to the glycosyl hydrolase 47 family.</text>
</comment>
<sequence>MPPFRKPRLLRRGIVDKYYLLAFIALLLYVLVVTSVAWTIEARLTASYKRARHATPSTDPPKTIYQQVNEMDLLRAGLDSAQRSLESGWRVFAAAKLSHAQLALVDVAFLLRARDVHSPSAAVEKIDALLLRETTDARVRERMGVLLSLASLLEAQRYPSQAAACRSKLDGIMKLHGARLSLRLGGRNWSAAEAPSMAVALQLVAGDSAPSVQSDVDTVHALVENYKTHALSRAYTQAEQLELPENLHWTVAYPFARVGGPSAVSERTLKYLELLLGAWLLGGREDPTLRDAYERGVEGLLAHLVGTATHTANHTFVRYWGPQGKLPLLLPESCAAAAVLARGIKHRAHRYTDRDRRFRYRDEDILATAEAIAASCYQMYQSGGTELDGGQAAYMDADFSVLLRFREKRCAIRKTLLRNCYELYEVTQDPMYAAWALRLMQVPSTGCRPTSARALLHSATYEDYIEELRYFTFLFQSMRCKLYKNTLKSDRACTMWPSVLVTKSGYLLHLKHVFN</sequence>
<dbReference type="Proteomes" id="UP000015354">
    <property type="component" value="Unassembled WGS sequence"/>
</dbReference>
<keyword evidence="2" id="KW-1015">Disulfide bond</keyword>
<dbReference type="Pfam" id="PF01532">
    <property type="entry name" value="Glyco_hydro_47"/>
    <property type="match status" value="1"/>
</dbReference>
<feature type="disulfide bond" evidence="2">
    <location>
        <begin position="334"/>
        <end position="376"/>
    </location>
</feature>